<gene>
    <name evidence="7" type="ORF">F511_08175</name>
</gene>
<sequence>METGLRGWNELGIVGTIYEEEEEDDDDADSTIPSVPSQESTPSPVLSFSTLRKPRSSGRVNQQPDVVILVQESCFRLHKRSGCLKRQLDKLTEVTLNPPLNITAETFALVTDFSYGAHIAITPFNVAALRTAAELLEMTEVCGPWDENLRQKTEAYFCRVVAVDKEYASVVLRSCFPLLPEAETAAALVSRCIEALSLIGEGEWLGDVTRLRAEDLQLVLESMSQRCIESHDLLYTIIDLYIKDQKDRTVSEEQKTRMCNYIDCSILSHRLLMHAVQNPRMPLRFVVQAMFVEQLNTRRSILSNKTHQPKDPVTLGAILKRDAAFRQVNQLKNVMTATNSRIQSLEKELSGMRKLLTDVENMSIINSGRSASFRFSSEGNKVARGQIGSISASSVRNVGSRIGAEGSSSSEESSEGARSVEKNLGRRLIHGLKSAFRLQSFVSKRCDTKGYQNVENSGNEDRGNEEIVIIRKDQAFHRRTRSNSSV</sequence>
<keyword evidence="4" id="KW-0175">Coiled coil</keyword>
<evidence type="ECO:0000256" key="4">
    <source>
        <dbReference type="SAM" id="Coils"/>
    </source>
</evidence>
<evidence type="ECO:0000256" key="5">
    <source>
        <dbReference type="SAM" id="MobiDB-lite"/>
    </source>
</evidence>
<comment type="pathway">
    <text evidence="1">Protein modification; protein ubiquitination.</text>
</comment>
<accession>A0A2Z7DCV6</accession>
<evidence type="ECO:0000313" key="7">
    <source>
        <dbReference type="EMBL" id="KZV57017.1"/>
    </source>
</evidence>
<feature type="compositionally biased region" description="Acidic residues" evidence="5">
    <location>
        <begin position="19"/>
        <end position="29"/>
    </location>
</feature>
<proteinExistence type="inferred from homology"/>
<feature type="compositionally biased region" description="Polar residues" evidence="5">
    <location>
        <begin position="31"/>
        <end position="50"/>
    </location>
</feature>
<dbReference type="AlphaFoldDB" id="A0A2Z7DCV6"/>
<feature type="region of interest" description="Disordered" evidence="5">
    <location>
        <begin position="19"/>
        <end position="58"/>
    </location>
</feature>
<evidence type="ECO:0000313" key="8">
    <source>
        <dbReference type="Proteomes" id="UP000250235"/>
    </source>
</evidence>
<dbReference type="SUPFAM" id="SSF54695">
    <property type="entry name" value="POZ domain"/>
    <property type="match status" value="1"/>
</dbReference>
<dbReference type="InterPro" id="IPR043454">
    <property type="entry name" value="NPH3/RPT2-like"/>
</dbReference>
<dbReference type="InterPro" id="IPR011333">
    <property type="entry name" value="SKP1/BTB/POZ_sf"/>
</dbReference>
<dbReference type="GO" id="GO:0016567">
    <property type="term" value="P:protein ubiquitination"/>
    <property type="evidence" value="ECO:0007669"/>
    <property type="project" value="UniProtKB-UniPathway"/>
</dbReference>
<dbReference type="Gene3D" id="3.30.710.10">
    <property type="entry name" value="Potassium Channel Kv1.1, Chain A"/>
    <property type="match status" value="1"/>
</dbReference>
<keyword evidence="8" id="KW-1185">Reference proteome</keyword>
<dbReference type="EMBL" id="KQ987736">
    <property type="protein sequence ID" value="KZV57017.1"/>
    <property type="molecule type" value="Genomic_DNA"/>
</dbReference>
<feature type="region of interest" description="Disordered" evidence="5">
    <location>
        <begin position="398"/>
        <end position="419"/>
    </location>
</feature>
<name>A0A2Z7DCV6_9LAMI</name>
<dbReference type="InterPro" id="IPR027356">
    <property type="entry name" value="NPH3_dom"/>
</dbReference>
<evidence type="ECO:0000256" key="1">
    <source>
        <dbReference type="ARBA" id="ARBA00004906"/>
    </source>
</evidence>
<reference evidence="7 8" key="1">
    <citation type="journal article" date="2015" name="Proc. Natl. Acad. Sci. U.S.A.">
        <title>The resurrection genome of Boea hygrometrica: A blueprint for survival of dehydration.</title>
        <authorList>
            <person name="Xiao L."/>
            <person name="Yang G."/>
            <person name="Zhang L."/>
            <person name="Yang X."/>
            <person name="Zhao S."/>
            <person name="Ji Z."/>
            <person name="Zhou Q."/>
            <person name="Hu M."/>
            <person name="Wang Y."/>
            <person name="Chen M."/>
            <person name="Xu Y."/>
            <person name="Jin H."/>
            <person name="Xiao X."/>
            <person name="Hu G."/>
            <person name="Bao F."/>
            <person name="Hu Y."/>
            <person name="Wan P."/>
            <person name="Li L."/>
            <person name="Deng X."/>
            <person name="Kuang T."/>
            <person name="Xiang C."/>
            <person name="Zhu J.K."/>
            <person name="Oliver M.J."/>
            <person name="He Y."/>
        </authorList>
    </citation>
    <scope>NUCLEOTIDE SEQUENCE [LARGE SCALE GENOMIC DNA]</scope>
    <source>
        <strain evidence="8">cv. XS01</strain>
    </source>
</reference>
<dbReference type="PANTHER" id="PTHR32370">
    <property type="entry name" value="OS12G0117600 PROTEIN"/>
    <property type="match status" value="1"/>
</dbReference>
<feature type="domain" description="NPH3" evidence="6">
    <location>
        <begin position="224"/>
        <end position="296"/>
    </location>
</feature>
<protein>
    <submittedName>
        <fullName evidence="7">BTB/POZ domain-containing protein-like</fullName>
    </submittedName>
</protein>
<evidence type="ECO:0000256" key="2">
    <source>
        <dbReference type="ARBA" id="ARBA00022786"/>
    </source>
</evidence>
<comment type="similarity">
    <text evidence="3">Belongs to the NPH3 family.</text>
</comment>
<dbReference type="PROSITE" id="PS51649">
    <property type="entry name" value="NPH3"/>
    <property type="match status" value="1"/>
</dbReference>
<feature type="coiled-coil region" evidence="4">
    <location>
        <begin position="328"/>
        <end position="362"/>
    </location>
</feature>
<evidence type="ECO:0000259" key="6">
    <source>
        <dbReference type="PROSITE" id="PS51649"/>
    </source>
</evidence>
<keyword evidence="2" id="KW-0833">Ubl conjugation pathway</keyword>
<evidence type="ECO:0000256" key="3">
    <source>
        <dbReference type="PROSITE-ProRule" id="PRU00982"/>
    </source>
</evidence>
<organism evidence="7 8">
    <name type="scientific">Dorcoceras hygrometricum</name>
    <dbReference type="NCBI Taxonomy" id="472368"/>
    <lineage>
        <taxon>Eukaryota</taxon>
        <taxon>Viridiplantae</taxon>
        <taxon>Streptophyta</taxon>
        <taxon>Embryophyta</taxon>
        <taxon>Tracheophyta</taxon>
        <taxon>Spermatophyta</taxon>
        <taxon>Magnoliopsida</taxon>
        <taxon>eudicotyledons</taxon>
        <taxon>Gunneridae</taxon>
        <taxon>Pentapetalae</taxon>
        <taxon>asterids</taxon>
        <taxon>lamiids</taxon>
        <taxon>Lamiales</taxon>
        <taxon>Gesneriaceae</taxon>
        <taxon>Didymocarpoideae</taxon>
        <taxon>Trichosporeae</taxon>
        <taxon>Loxocarpinae</taxon>
        <taxon>Dorcoceras</taxon>
    </lineage>
</organism>
<dbReference type="Proteomes" id="UP000250235">
    <property type="component" value="Unassembled WGS sequence"/>
</dbReference>
<dbReference type="OrthoDB" id="407106at2759"/>
<dbReference type="UniPathway" id="UPA00143"/>
<feature type="compositionally biased region" description="Low complexity" evidence="5">
    <location>
        <begin position="399"/>
        <end position="411"/>
    </location>
</feature>